<accession>A0AAV7JD63</accession>
<feature type="compositionally biased region" description="Basic and acidic residues" evidence="2">
    <location>
        <begin position="90"/>
        <end position="118"/>
    </location>
</feature>
<feature type="compositionally biased region" description="Basic residues" evidence="2">
    <location>
        <begin position="236"/>
        <end position="248"/>
    </location>
</feature>
<dbReference type="SUPFAM" id="SSF54768">
    <property type="entry name" value="dsRNA-binding domain-like"/>
    <property type="match status" value="1"/>
</dbReference>
<dbReference type="EMBL" id="JAKMXF010000354">
    <property type="protein sequence ID" value="KAI6646641.1"/>
    <property type="molecule type" value="Genomic_DNA"/>
</dbReference>
<comment type="caution">
    <text evidence="5">The sequence shown here is derived from an EMBL/GenBank/DDBJ whole genome shotgun (WGS) entry which is preliminary data.</text>
</comment>
<dbReference type="Proteomes" id="UP001165289">
    <property type="component" value="Unassembled WGS sequence"/>
</dbReference>
<dbReference type="PANTHER" id="PTHR46528:SF1">
    <property type="entry name" value="PROTEIN SON"/>
    <property type="match status" value="1"/>
</dbReference>
<name>A0AAV7JD63_9METZ</name>
<dbReference type="GO" id="GO:0043484">
    <property type="term" value="P:regulation of RNA splicing"/>
    <property type="evidence" value="ECO:0007669"/>
    <property type="project" value="InterPro"/>
</dbReference>
<dbReference type="InterPro" id="IPR032922">
    <property type="entry name" value="SON"/>
</dbReference>
<evidence type="ECO:0000256" key="1">
    <source>
        <dbReference type="PROSITE-ProRule" id="PRU00266"/>
    </source>
</evidence>
<dbReference type="SMART" id="SM00443">
    <property type="entry name" value="G_patch"/>
    <property type="match status" value="1"/>
</dbReference>
<feature type="compositionally biased region" description="Basic residues" evidence="2">
    <location>
        <begin position="179"/>
        <end position="195"/>
    </location>
</feature>
<dbReference type="GO" id="GO:0051726">
    <property type="term" value="P:regulation of cell cycle"/>
    <property type="evidence" value="ECO:0007669"/>
    <property type="project" value="InterPro"/>
</dbReference>
<evidence type="ECO:0000259" key="3">
    <source>
        <dbReference type="PROSITE" id="PS50137"/>
    </source>
</evidence>
<feature type="domain" description="G-patch" evidence="4">
    <location>
        <begin position="460"/>
        <end position="506"/>
    </location>
</feature>
<feature type="compositionally biased region" description="Basic and acidic residues" evidence="2">
    <location>
        <begin position="196"/>
        <end position="231"/>
    </location>
</feature>
<evidence type="ECO:0000313" key="5">
    <source>
        <dbReference type="EMBL" id="KAI6646641.1"/>
    </source>
</evidence>
<dbReference type="PROSITE" id="PS50174">
    <property type="entry name" value="G_PATCH"/>
    <property type="match status" value="1"/>
</dbReference>
<feature type="compositionally biased region" description="Basic residues" evidence="2">
    <location>
        <begin position="74"/>
        <end position="89"/>
    </location>
</feature>
<reference evidence="5 6" key="1">
    <citation type="journal article" date="2023" name="BMC Biol.">
        <title>The compact genome of the sponge Oopsacas minuta (Hexactinellida) is lacking key metazoan core genes.</title>
        <authorList>
            <person name="Santini S."/>
            <person name="Schenkelaars Q."/>
            <person name="Jourda C."/>
            <person name="Duchesne M."/>
            <person name="Belahbib H."/>
            <person name="Rocher C."/>
            <person name="Selva M."/>
            <person name="Riesgo A."/>
            <person name="Vervoort M."/>
            <person name="Leys S.P."/>
            <person name="Kodjabachian L."/>
            <person name="Le Bivic A."/>
            <person name="Borchiellini C."/>
            <person name="Claverie J.M."/>
            <person name="Renard E."/>
        </authorList>
    </citation>
    <scope>NUCLEOTIDE SEQUENCE [LARGE SCALE GENOMIC DNA]</scope>
    <source>
        <strain evidence="5">SPO-2</strain>
    </source>
</reference>
<dbReference type="SMART" id="SM00358">
    <property type="entry name" value="DSRM"/>
    <property type="match status" value="1"/>
</dbReference>
<dbReference type="PANTHER" id="PTHR46528">
    <property type="entry name" value="PROTEIN SON"/>
    <property type="match status" value="1"/>
</dbReference>
<organism evidence="5 6">
    <name type="scientific">Oopsacas minuta</name>
    <dbReference type="NCBI Taxonomy" id="111878"/>
    <lineage>
        <taxon>Eukaryota</taxon>
        <taxon>Metazoa</taxon>
        <taxon>Porifera</taxon>
        <taxon>Hexactinellida</taxon>
        <taxon>Hexasterophora</taxon>
        <taxon>Lyssacinosida</taxon>
        <taxon>Leucopsacidae</taxon>
        <taxon>Oopsacas</taxon>
    </lineage>
</organism>
<dbReference type="InterPro" id="IPR000467">
    <property type="entry name" value="G_patch_dom"/>
</dbReference>
<proteinExistence type="predicted"/>
<dbReference type="Pfam" id="PF00035">
    <property type="entry name" value="dsrm"/>
    <property type="match status" value="1"/>
</dbReference>
<sequence>MDEESLRNRLLNRLKDQQKQERQEQQQSITHEDVGTPSIPMLPNNLHLNSTVDSEISSAEMADSIKGDDENIIHKTHKLHKQDRYRKGKRNEIKLEKNTQDRKPNQSKKLEEKREDKKKMKVKHKDKQQKSVVKLKKEISPSRSSPSITKRAKYKRESSPDRNYRRRRKRSDSRDSKYNRRTHRYRSRTPVRRKRADTSHNRDRYYRKSSRENRYSPERGRRTMRDSRNDRNTQVYRRRYHSRSRSRSFNRYTDSESTTSFSISTYGSDIETSLKEKNVMPATSTTSGDRGVPSGFGQGLYIPQLNQADKNKGGIGDLLTAIRQGQNQQSKSTAIAQYTAIFQRISEREVEQTPNTEEPAIEITQESNQPSKFKLVEQEFPVSHGSEHRKATFNSEIGVIGNQIEEQLFTDPASINRMMLGINPGKYIGDKAVCLPMNLLEGGDPAWVKKHQFKRLAPVGDGIGRKLMEKMGWKEGMPLGKSGYGAITPIEPDVKTDRKGLGVGSSKDLLCLPLPPMNNIPNYNPVAGDNSMDISDPSARLFEPNALAGGKHPVCVLMEICAKRHWTNPVFEEVGEQGPKSFKYRVRTSMGCYQPSITSVNKKDAKRHAALACLQALGQVPCKPMDVTPTNSIPQYNIQQQPPMLHNISLMPQFPISAPRHMPLLPQIYPPPLPQAPSYLHTNAHPGAISHMPVYQKPFTM</sequence>
<dbReference type="PROSITE" id="PS50137">
    <property type="entry name" value="DS_RBD"/>
    <property type="match status" value="1"/>
</dbReference>
<evidence type="ECO:0000256" key="2">
    <source>
        <dbReference type="SAM" id="MobiDB-lite"/>
    </source>
</evidence>
<feature type="region of interest" description="Disordered" evidence="2">
    <location>
        <begin position="1"/>
        <end position="47"/>
    </location>
</feature>
<dbReference type="Gene3D" id="3.30.160.20">
    <property type="match status" value="1"/>
</dbReference>
<gene>
    <name evidence="5" type="ORF">LOD99_12762</name>
</gene>
<dbReference type="GO" id="GO:0003723">
    <property type="term" value="F:RNA binding"/>
    <property type="evidence" value="ECO:0007669"/>
    <property type="project" value="UniProtKB-UniRule"/>
</dbReference>
<keyword evidence="6" id="KW-1185">Reference proteome</keyword>
<evidence type="ECO:0000313" key="6">
    <source>
        <dbReference type="Proteomes" id="UP001165289"/>
    </source>
</evidence>
<feature type="compositionally biased region" description="Basic and acidic residues" evidence="2">
    <location>
        <begin position="1"/>
        <end position="34"/>
    </location>
</feature>
<dbReference type="Pfam" id="PF01585">
    <property type="entry name" value="G-patch"/>
    <property type="match status" value="1"/>
</dbReference>
<feature type="region of interest" description="Disordered" evidence="2">
    <location>
        <begin position="66"/>
        <end position="263"/>
    </location>
</feature>
<evidence type="ECO:0008006" key="7">
    <source>
        <dbReference type="Google" id="ProtNLM"/>
    </source>
</evidence>
<dbReference type="InterPro" id="IPR014720">
    <property type="entry name" value="dsRBD_dom"/>
</dbReference>
<feature type="domain" description="DRBM" evidence="3">
    <location>
        <begin position="552"/>
        <end position="619"/>
    </location>
</feature>
<evidence type="ECO:0000259" key="4">
    <source>
        <dbReference type="PROSITE" id="PS50174"/>
    </source>
</evidence>
<dbReference type="AlphaFoldDB" id="A0AAV7JD63"/>
<protein>
    <recommendedName>
        <fullName evidence="7">SON</fullName>
    </recommendedName>
</protein>
<keyword evidence="1" id="KW-0694">RNA-binding</keyword>